<name>A0A1G6X2S4_9PROT</name>
<reference evidence="1 2" key="1">
    <citation type="submission" date="2016-10" db="EMBL/GenBank/DDBJ databases">
        <authorList>
            <person name="de Groot N.N."/>
        </authorList>
    </citation>
    <scope>NUCLEOTIDE SEQUENCE [LARGE SCALE GENOMIC DNA]</scope>
    <source>
        <strain evidence="1 2">ATCC 700224</strain>
    </source>
</reference>
<dbReference type="STRING" id="69960.SAMN05421720_101355"/>
<proteinExistence type="predicted"/>
<accession>A0A1G6X2S4</accession>
<keyword evidence="2" id="KW-1185">Reference proteome</keyword>
<evidence type="ECO:0000313" key="2">
    <source>
        <dbReference type="Proteomes" id="UP000199412"/>
    </source>
</evidence>
<dbReference type="PANTHER" id="PTHR36154">
    <property type="entry name" value="DNA-BINDING TRANSCRIPTIONAL ACTIVATOR ALPA"/>
    <property type="match status" value="1"/>
</dbReference>
<dbReference type="RefSeq" id="WP_092781168.1">
    <property type="nucleotide sequence ID" value="NZ_FNAP01000001.1"/>
</dbReference>
<dbReference type="EMBL" id="FNAP01000001">
    <property type="protein sequence ID" value="SDD72482.1"/>
    <property type="molecule type" value="Genomic_DNA"/>
</dbReference>
<evidence type="ECO:0000313" key="1">
    <source>
        <dbReference type="EMBL" id="SDD72482.1"/>
    </source>
</evidence>
<dbReference type="InterPro" id="IPR010260">
    <property type="entry name" value="AlpA"/>
</dbReference>
<dbReference type="Proteomes" id="UP000199412">
    <property type="component" value="Unassembled WGS sequence"/>
</dbReference>
<dbReference type="InterPro" id="IPR052931">
    <property type="entry name" value="Prophage_regulatory_activator"/>
</dbReference>
<dbReference type="Gene3D" id="1.10.238.160">
    <property type="match status" value="1"/>
</dbReference>
<sequence length="69" mass="7542">MERKSSALLRRPAVKAKTGLSTSSIYAKMARDEFPKPIRLGPKSVAWIEDEVDAWIAARVAASRQGEAA</sequence>
<dbReference type="AlphaFoldDB" id="A0A1G6X2S4"/>
<dbReference type="PANTHER" id="PTHR36154:SF1">
    <property type="entry name" value="DNA-BINDING TRANSCRIPTIONAL ACTIVATOR ALPA"/>
    <property type="match status" value="1"/>
</dbReference>
<dbReference type="Pfam" id="PF05930">
    <property type="entry name" value="Phage_AlpA"/>
    <property type="match status" value="1"/>
</dbReference>
<gene>
    <name evidence="1" type="ORF">SAMN05421720_101355</name>
</gene>
<protein>
    <submittedName>
        <fullName evidence="1">Prophage regulatory protein</fullName>
    </submittedName>
</protein>
<organism evidence="1 2">
    <name type="scientific">Rhodospira trueperi</name>
    <dbReference type="NCBI Taxonomy" id="69960"/>
    <lineage>
        <taxon>Bacteria</taxon>
        <taxon>Pseudomonadati</taxon>
        <taxon>Pseudomonadota</taxon>
        <taxon>Alphaproteobacteria</taxon>
        <taxon>Rhodospirillales</taxon>
        <taxon>Rhodospirillaceae</taxon>
        <taxon>Rhodospira</taxon>
    </lineage>
</organism>
<dbReference type="OrthoDB" id="1525365at2"/>